<evidence type="ECO:0000256" key="2">
    <source>
        <dbReference type="ARBA" id="ARBA00010072"/>
    </source>
</evidence>
<keyword evidence="4" id="KW-1003">Cell membrane</keyword>
<proteinExistence type="inferred from homology"/>
<dbReference type="PROSITE" id="PS50928">
    <property type="entry name" value="ABC_TM1"/>
    <property type="match status" value="2"/>
</dbReference>
<evidence type="ECO:0000256" key="8">
    <source>
        <dbReference type="RuleBase" id="RU363032"/>
    </source>
</evidence>
<dbReference type="CDD" id="cd06261">
    <property type="entry name" value="TM_PBP2"/>
    <property type="match status" value="1"/>
</dbReference>
<dbReference type="OrthoDB" id="9808531at2"/>
<dbReference type="InterPro" id="IPR043429">
    <property type="entry name" value="ArtM/GltK/GlnP/TcyL/YhdX-like"/>
</dbReference>
<dbReference type="NCBIfam" id="TIGR01726">
    <property type="entry name" value="HEQRo_perm_3TM"/>
    <property type="match status" value="2"/>
</dbReference>
<name>A0A4S5BL83_9BURK</name>
<feature type="transmembrane region" description="Helical" evidence="8">
    <location>
        <begin position="508"/>
        <end position="537"/>
    </location>
</feature>
<evidence type="ECO:0000256" key="7">
    <source>
        <dbReference type="ARBA" id="ARBA00023136"/>
    </source>
</evidence>
<evidence type="ECO:0000313" key="11">
    <source>
        <dbReference type="Proteomes" id="UP000306236"/>
    </source>
</evidence>
<dbReference type="GO" id="GO:0006865">
    <property type="term" value="P:amino acid transport"/>
    <property type="evidence" value="ECO:0007669"/>
    <property type="project" value="TreeGrafter"/>
</dbReference>
<dbReference type="PANTHER" id="PTHR30614:SF41">
    <property type="entry name" value="INNER MEMBRANE AMINO-ACID ABC TRANSPORTER PERMEASE PROTEIN YHDY"/>
    <property type="match status" value="1"/>
</dbReference>
<evidence type="ECO:0000256" key="3">
    <source>
        <dbReference type="ARBA" id="ARBA00022448"/>
    </source>
</evidence>
<sequence length="677" mass="72497">MNALDLGWLSQRAGFQLSESLLRVSPDDSYAQLILAGAVNTLAVAAIAIPLATLLGSLLGVLRLTRHPLLDRSLSLLIEPIRNTPVLLQLFLWYALLLALPPIREAWQPLPGISLSNRGLSLPALSGLRWSPIVLGLLLLVLAPWFKRRWHWPLWLSAALALIVGALGQYQAPLQWSVPQLVGLGVRGGWTLSPELTTLLVGLSIFHASYISDVVRGSILAIPAGQVQAGLALGMRWPSLAQTVIYPYAARVGIPPYANQCLMLLKNSTLAIAIGFQDLMAIINTAITQTGKAVEGMTLAMAFYLCIGMLVAAALSAYNRRITRASLLSSGGMRLGHMLPTPKWSYAALFTGAWRSALTVVLAAALAWLAWRSMQWGLLDAVWTGGAQSCRAAAGACWTVISANIQLLMFGTIASAQRSQAAVCCGLLVLVVLALFYLPLRPRYRALAVVVLGSLIVAILQGFGPWPALPTVSWGGVLSTLTLALLAIVLSIPLAIVLALLRMQAPSWLAWPVAACIDAIRSIPLVVLLLVCSFWIPLFFQGDWSASKLLLALIALVLHTSCMLAEVLRGALQAVPTGQTLAAKALGMSQLTIITTIVLPQARRLATPAALGVFVGAIKDTSLVAIIGVFDTLAAAKAVIAATEWRPYFAEVYLFAAVFYLLLCVPLSIMAKRSNRH</sequence>
<feature type="transmembrane region" description="Helical" evidence="8">
    <location>
        <begin position="652"/>
        <end position="671"/>
    </location>
</feature>
<feature type="transmembrane region" description="Helical" evidence="8">
    <location>
        <begin position="299"/>
        <end position="318"/>
    </location>
</feature>
<dbReference type="GO" id="GO:0022857">
    <property type="term" value="F:transmembrane transporter activity"/>
    <property type="evidence" value="ECO:0007669"/>
    <property type="project" value="InterPro"/>
</dbReference>
<evidence type="ECO:0000313" key="10">
    <source>
        <dbReference type="EMBL" id="THJ31645.1"/>
    </source>
</evidence>
<dbReference type="EMBL" id="SSWX01000021">
    <property type="protein sequence ID" value="THJ31645.1"/>
    <property type="molecule type" value="Genomic_DNA"/>
</dbReference>
<reference evidence="10 11" key="1">
    <citation type="submission" date="2019-04" db="EMBL/GenBank/DDBJ databases">
        <title>Lampropedia sp YIM MLB12 draf genome.</title>
        <authorList>
            <person name="Wang Y.-X."/>
        </authorList>
    </citation>
    <scope>NUCLEOTIDE SEQUENCE [LARGE SCALE GENOMIC DNA]</scope>
    <source>
        <strain evidence="10 11">YIM MLB12</strain>
    </source>
</reference>
<comment type="similarity">
    <text evidence="2">Belongs to the binding-protein-dependent transport system permease family. HisMQ subfamily.</text>
</comment>
<feature type="transmembrane region" description="Helical" evidence="8">
    <location>
        <begin position="344"/>
        <end position="371"/>
    </location>
</feature>
<dbReference type="AlphaFoldDB" id="A0A4S5BL83"/>
<feature type="transmembrane region" description="Helical" evidence="8">
    <location>
        <begin position="476"/>
        <end position="501"/>
    </location>
</feature>
<evidence type="ECO:0000259" key="9">
    <source>
        <dbReference type="PROSITE" id="PS50928"/>
    </source>
</evidence>
<feature type="transmembrane region" description="Helical" evidence="8">
    <location>
        <begin position="446"/>
        <end position="464"/>
    </location>
</feature>
<feature type="transmembrane region" description="Helical" evidence="8">
    <location>
        <begin position="549"/>
        <end position="569"/>
    </location>
</feature>
<feature type="transmembrane region" description="Helical" evidence="8">
    <location>
        <begin position="154"/>
        <end position="172"/>
    </location>
</feature>
<dbReference type="InterPro" id="IPR000515">
    <property type="entry name" value="MetI-like"/>
</dbReference>
<feature type="domain" description="ABC transmembrane type-1" evidence="9">
    <location>
        <begin position="477"/>
        <end position="671"/>
    </location>
</feature>
<protein>
    <submittedName>
        <fullName evidence="10">ABC transporter permease subunit</fullName>
    </submittedName>
</protein>
<dbReference type="GO" id="GO:0043190">
    <property type="term" value="C:ATP-binding cassette (ABC) transporter complex"/>
    <property type="evidence" value="ECO:0007669"/>
    <property type="project" value="InterPro"/>
</dbReference>
<gene>
    <name evidence="10" type="ORF">E8K88_14275</name>
</gene>
<keyword evidence="6 8" id="KW-1133">Transmembrane helix</keyword>
<feature type="transmembrane region" description="Helical" evidence="8">
    <location>
        <begin position="83"/>
        <end position="100"/>
    </location>
</feature>
<feature type="transmembrane region" description="Helical" evidence="8">
    <location>
        <begin position="622"/>
        <end position="640"/>
    </location>
</feature>
<dbReference type="Pfam" id="PF00528">
    <property type="entry name" value="BPD_transp_1"/>
    <property type="match status" value="1"/>
</dbReference>
<evidence type="ECO:0000256" key="4">
    <source>
        <dbReference type="ARBA" id="ARBA00022475"/>
    </source>
</evidence>
<feature type="transmembrane region" description="Helical" evidence="8">
    <location>
        <begin position="392"/>
        <end position="414"/>
    </location>
</feature>
<accession>A0A4S5BL83</accession>
<evidence type="ECO:0000256" key="6">
    <source>
        <dbReference type="ARBA" id="ARBA00022989"/>
    </source>
</evidence>
<dbReference type="PANTHER" id="PTHR30614">
    <property type="entry name" value="MEMBRANE COMPONENT OF AMINO ACID ABC TRANSPORTER"/>
    <property type="match status" value="1"/>
</dbReference>
<keyword evidence="5 8" id="KW-0812">Transmembrane</keyword>
<feature type="domain" description="ABC transmembrane type-1" evidence="9">
    <location>
        <begin position="38"/>
        <end position="316"/>
    </location>
</feature>
<dbReference type="Proteomes" id="UP000306236">
    <property type="component" value="Unassembled WGS sequence"/>
</dbReference>
<evidence type="ECO:0000256" key="1">
    <source>
        <dbReference type="ARBA" id="ARBA00004429"/>
    </source>
</evidence>
<dbReference type="RefSeq" id="WP_136407353.1">
    <property type="nucleotide sequence ID" value="NZ_SSWX01000021.1"/>
</dbReference>
<organism evidence="10 11">
    <name type="scientific">Lampropedia aestuarii</name>
    <dbReference type="NCBI Taxonomy" id="2562762"/>
    <lineage>
        <taxon>Bacteria</taxon>
        <taxon>Pseudomonadati</taxon>
        <taxon>Pseudomonadota</taxon>
        <taxon>Betaproteobacteria</taxon>
        <taxon>Burkholderiales</taxon>
        <taxon>Comamonadaceae</taxon>
        <taxon>Lampropedia</taxon>
    </lineage>
</organism>
<comment type="subcellular location">
    <subcellularLocation>
        <location evidence="1">Cell inner membrane</location>
        <topology evidence="1">Multi-pass membrane protein</topology>
    </subcellularLocation>
    <subcellularLocation>
        <location evidence="8">Cell membrane</location>
        <topology evidence="8">Multi-pass membrane protein</topology>
    </subcellularLocation>
</comment>
<feature type="transmembrane region" description="Helical" evidence="8">
    <location>
        <begin position="30"/>
        <end position="62"/>
    </location>
</feature>
<keyword evidence="3 8" id="KW-0813">Transport</keyword>
<keyword evidence="7 8" id="KW-0472">Membrane</keyword>
<feature type="transmembrane region" description="Helical" evidence="8">
    <location>
        <begin position="120"/>
        <end position="142"/>
    </location>
</feature>
<keyword evidence="11" id="KW-1185">Reference proteome</keyword>
<dbReference type="InterPro" id="IPR035906">
    <property type="entry name" value="MetI-like_sf"/>
</dbReference>
<dbReference type="Gene3D" id="1.10.3720.10">
    <property type="entry name" value="MetI-like"/>
    <property type="match status" value="2"/>
</dbReference>
<feature type="transmembrane region" description="Helical" evidence="8">
    <location>
        <begin position="420"/>
        <end position="439"/>
    </location>
</feature>
<dbReference type="InterPro" id="IPR010065">
    <property type="entry name" value="AA_ABC_transptr_permease_3TM"/>
</dbReference>
<evidence type="ECO:0000256" key="5">
    <source>
        <dbReference type="ARBA" id="ARBA00022692"/>
    </source>
</evidence>
<dbReference type="SUPFAM" id="SSF161098">
    <property type="entry name" value="MetI-like"/>
    <property type="match status" value="2"/>
</dbReference>
<comment type="caution">
    <text evidence="10">The sequence shown here is derived from an EMBL/GenBank/DDBJ whole genome shotgun (WGS) entry which is preliminary data.</text>
</comment>